<dbReference type="EMBL" id="CAJJDM010000032">
    <property type="protein sequence ID" value="CAD8062689.1"/>
    <property type="molecule type" value="Genomic_DNA"/>
</dbReference>
<keyword evidence="1" id="KW-0238">DNA-binding</keyword>
<dbReference type="PANTHER" id="PTHR10015:SF206">
    <property type="entry name" value="HSF-TYPE DNA-BINDING DOMAIN-CONTAINING PROTEIN"/>
    <property type="match status" value="1"/>
</dbReference>
<gene>
    <name evidence="4" type="ORF">PPRIM_AZ9-3.1.T0330293</name>
</gene>
<dbReference type="GO" id="GO:0003700">
    <property type="term" value="F:DNA-binding transcription factor activity"/>
    <property type="evidence" value="ECO:0007669"/>
    <property type="project" value="InterPro"/>
</dbReference>
<evidence type="ECO:0000313" key="4">
    <source>
        <dbReference type="EMBL" id="CAD8062689.1"/>
    </source>
</evidence>
<evidence type="ECO:0000259" key="3">
    <source>
        <dbReference type="SMART" id="SM00415"/>
    </source>
</evidence>
<dbReference type="SMART" id="SM00415">
    <property type="entry name" value="HSF"/>
    <property type="match status" value="1"/>
</dbReference>
<organism evidence="4 5">
    <name type="scientific">Paramecium primaurelia</name>
    <dbReference type="NCBI Taxonomy" id="5886"/>
    <lineage>
        <taxon>Eukaryota</taxon>
        <taxon>Sar</taxon>
        <taxon>Alveolata</taxon>
        <taxon>Ciliophora</taxon>
        <taxon>Intramacronucleata</taxon>
        <taxon>Oligohymenophorea</taxon>
        <taxon>Peniculida</taxon>
        <taxon>Parameciidae</taxon>
        <taxon>Paramecium</taxon>
    </lineage>
</organism>
<sequence>MKNKQEKKKIIKFVEIFKEILEQSEYDQIIKWDNDGQKIKIFDKSKLQLEVLPKHFKHGNYASFLRQLNLYGFISCKDQDGILTYENPYFTKKEIQMRKIQKKQQIYIEKQSLDDIFMNEYEELKKTIIDLKQEQIKIQQKLIQSVQHQQQCHLHCKLIIDQLLTIKEIQTRRGTFFIESIKMIVKAMKPETSSSFEYLIKCVFPKECDNVNIQCKEDGVIEQQQYVNSPAPFGKGVIDKIGEYLNHKDDEFNPETLEPVWFCGYSEQDFNFFGFEL</sequence>
<reference evidence="4" key="1">
    <citation type="submission" date="2021-01" db="EMBL/GenBank/DDBJ databases">
        <authorList>
            <consortium name="Genoscope - CEA"/>
            <person name="William W."/>
        </authorList>
    </citation>
    <scope>NUCLEOTIDE SEQUENCE</scope>
</reference>
<dbReference type="GO" id="GO:0043565">
    <property type="term" value="F:sequence-specific DNA binding"/>
    <property type="evidence" value="ECO:0007669"/>
    <property type="project" value="InterPro"/>
</dbReference>
<evidence type="ECO:0000256" key="1">
    <source>
        <dbReference type="ARBA" id="ARBA00023125"/>
    </source>
</evidence>
<dbReference type="PANTHER" id="PTHR10015">
    <property type="entry name" value="HEAT SHOCK TRANSCRIPTION FACTOR"/>
    <property type="match status" value="1"/>
</dbReference>
<dbReference type="Pfam" id="PF00447">
    <property type="entry name" value="HSF_DNA-bind"/>
    <property type="match status" value="1"/>
</dbReference>
<proteinExistence type="inferred from homology"/>
<keyword evidence="5" id="KW-1185">Reference proteome</keyword>
<dbReference type="InterPro" id="IPR000232">
    <property type="entry name" value="HSF_DNA-bd"/>
</dbReference>
<protein>
    <recommendedName>
        <fullName evidence="3">HSF-type DNA-binding domain-containing protein</fullName>
    </recommendedName>
</protein>
<comment type="similarity">
    <text evidence="2">Belongs to the HSF family.</text>
</comment>
<dbReference type="FunFam" id="1.10.10.10:FF:001086">
    <property type="entry name" value="Uncharacterized protein"/>
    <property type="match status" value="1"/>
</dbReference>
<evidence type="ECO:0000313" key="5">
    <source>
        <dbReference type="Proteomes" id="UP000688137"/>
    </source>
</evidence>
<dbReference type="AlphaFoldDB" id="A0A8S1L5H8"/>
<name>A0A8S1L5H8_PARPR</name>
<dbReference type="Proteomes" id="UP000688137">
    <property type="component" value="Unassembled WGS sequence"/>
</dbReference>
<accession>A0A8S1L5H8</accession>
<feature type="domain" description="HSF-type DNA-binding" evidence="3">
    <location>
        <begin position="9"/>
        <end position="103"/>
    </location>
</feature>
<evidence type="ECO:0000256" key="2">
    <source>
        <dbReference type="RuleBase" id="RU004020"/>
    </source>
</evidence>
<dbReference type="OMA" id="GEYLNHK"/>
<comment type="caution">
    <text evidence="4">The sequence shown here is derived from an EMBL/GenBank/DDBJ whole genome shotgun (WGS) entry which is preliminary data.</text>
</comment>